<dbReference type="PROSITE" id="PS50850">
    <property type="entry name" value="MFS"/>
    <property type="match status" value="1"/>
</dbReference>
<name>A0A381NJV0_9ZZZZ</name>
<dbReference type="Gene3D" id="1.20.1250.20">
    <property type="entry name" value="MFS general substrate transporter like domains"/>
    <property type="match status" value="2"/>
</dbReference>
<feature type="transmembrane region" description="Helical" evidence="3">
    <location>
        <begin position="346"/>
        <end position="365"/>
    </location>
</feature>
<dbReference type="InterPro" id="IPR011701">
    <property type="entry name" value="MFS"/>
</dbReference>
<dbReference type="InterPro" id="IPR020846">
    <property type="entry name" value="MFS_dom"/>
</dbReference>
<dbReference type="InterPro" id="IPR036259">
    <property type="entry name" value="MFS_trans_sf"/>
</dbReference>
<feature type="transmembrane region" description="Helical" evidence="3">
    <location>
        <begin position="172"/>
        <end position="193"/>
    </location>
</feature>
<protein>
    <recommendedName>
        <fullName evidence="4">Major facilitator superfamily (MFS) profile domain-containing protein</fullName>
    </recommendedName>
</protein>
<organism evidence="5">
    <name type="scientific">marine metagenome</name>
    <dbReference type="NCBI Taxonomy" id="408172"/>
    <lineage>
        <taxon>unclassified sequences</taxon>
        <taxon>metagenomes</taxon>
        <taxon>ecological metagenomes</taxon>
    </lineage>
</organism>
<keyword evidence="3" id="KW-1133">Transmembrane helix</keyword>
<proteinExistence type="predicted"/>
<feature type="transmembrane region" description="Helical" evidence="3">
    <location>
        <begin position="258"/>
        <end position="280"/>
    </location>
</feature>
<accession>A0A381NJV0</accession>
<dbReference type="GO" id="GO:0005886">
    <property type="term" value="C:plasma membrane"/>
    <property type="evidence" value="ECO:0007669"/>
    <property type="project" value="UniProtKB-SubCell"/>
</dbReference>
<dbReference type="GO" id="GO:0022857">
    <property type="term" value="F:transmembrane transporter activity"/>
    <property type="evidence" value="ECO:0007669"/>
    <property type="project" value="InterPro"/>
</dbReference>
<feature type="transmembrane region" description="Helical" evidence="3">
    <location>
        <begin position="221"/>
        <end position="238"/>
    </location>
</feature>
<evidence type="ECO:0000313" key="5">
    <source>
        <dbReference type="EMBL" id="SUZ54820.1"/>
    </source>
</evidence>
<keyword evidence="2" id="KW-1003">Cell membrane</keyword>
<evidence type="ECO:0000256" key="1">
    <source>
        <dbReference type="ARBA" id="ARBA00004429"/>
    </source>
</evidence>
<feature type="domain" description="Major facilitator superfamily (MFS) profile" evidence="4">
    <location>
        <begin position="9"/>
        <end position="393"/>
    </location>
</feature>
<reference evidence="5" key="1">
    <citation type="submission" date="2018-05" db="EMBL/GenBank/DDBJ databases">
        <authorList>
            <person name="Lanie J.A."/>
            <person name="Ng W.-L."/>
            <person name="Kazmierczak K.M."/>
            <person name="Andrzejewski T.M."/>
            <person name="Davidsen T.M."/>
            <person name="Wayne K.J."/>
            <person name="Tettelin H."/>
            <person name="Glass J.I."/>
            <person name="Rusch D."/>
            <person name="Podicherti R."/>
            <person name="Tsui H.-C.T."/>
            <person name="Winkler M.E."/>
        </authorList>
    </citation>
    <scope>NUCLEOTIDE SEQUENCE</scope>
</reference>
<keyword evidence="3" id="KW-0472">Membrane</keyword>
<dbReference type="PANTHER" id="PTHR43702:SF12">
    <property type="entry name" value="N-ACETYL GLUCOSAMINE TRANSPORTER NAGP"/>
    <property type="match status" value="1"/>
</dbReference>
<dbReference type="PANTHER" id="PTHR43702">
    <property type="entry name" value="L-FUCOSE-PROTON SYMPORTER"/>
    <property type="match status" value="1"/>
</dbReference>
<dbReference type="Pfam" id="PF07690">
    <property type="entry name" value="MFS_1"/>
    <property type="match status" value="1"/>
</dbReference>
<sequence length="406" mass="45702">MKKKFNYIIVILVMVVFFIISFITNIIGPVIPEFIRLFDLSLLLASFLPLSFFFAYGIFSIPAGLNMEKYGGKRMIIFGFLISLFGALSISFFPSYYSLIISFFLIGTGMAILQVVINPLLRVAVSGENFAFYSILAQLVFGFASFLSPKFYSYILQNKSTFGINSIIEMPWLSVYWLFVIVSIVTIIIIYFLRFPLIELKSDEKYSDLGSLNYFLNKRTTYLYFFGIFAYVGVEQGINNWSSEFLNQYHNLDPNVVGVQVISSYWGNLTIGTVVSLFLIKFFSSRFLLKIYAISSSVLILTALFSSAEYSIFSFKLIGFTISGIWSVMIALGLNSIKEHHGMFSGILISGIVGGAIFPFLIALIGEFMGLKIGMLIIFLGLIYILFVGFVAKPLVSNKTIEMKSK</sequence>
<evidence type="ECO:0000256" key="3">
    <source>
        <dbReference type="SAM" id="Phobius"/>
    </source>
</evidence>
<dbReference type="EMBL" id="UINC01000410">
    <property type="protein sequence ID" value="SUZ54820.1"/>
    <property type="molecule type" value="Genomic_DNA"/>
</dbReference>
<feature type="transmembrane region" description="Helical" evidence="3">
    <location>
        <begin position="99"/>
        <end position="118"/>
    </location>
</feature>
<feature type="transmembrane region" description="Helical" evidence="3">
    <location>
        <begin position="371"/>
        <end position="396"/>
    </location>
</feature>
<feature type="transmembrane region" description="Helical" evidence="3">
    <location>
        <begin position="312"/>
        <end position="334"/>
    </location>
</feature>
<feature type="transmembrane region" description="Helical" evidence="3">
    <location>
        <begin position="130"/>
        <end position="152"/>
    </location>
</feature>
<feature type="transmembrane region" description="Helical" evidence="3">
    <location>
        <begin position="7"/>
        <end position="28"/>
    </location>
</feature>
<dbReference type="SUPFAM" id="SSF103473">
    <property type="entry name" value="MFS general substrate transporter"/>
    <property type="match status" value="1"/>
</dbReference>
<dbReference type="InterPro" id="IPR050375">
    <property type="entry name" value="MFS_TsgA-like"/>
</dbReference>
<gene>
    <name evidence="5" type="ORF">METZ01_LOCUS7674</name>
</gene>
<evidence type="ECO:0000256" key="2">
    <source>
        <dbReference type="ARBA" id="ARBA00022475"/>
    </source>
</evidence>
<feature type="transmembrane region" description="Helical" evidence="3">
    <location>
        <begin position="75"/>
        <end position="93"/>
    </location>
</feature>
<evidence type="ECO:0000259" key="4">
    <source>
        <dbReference type="PROSITE" id="PS50850"/>
    </source>
</evidence>
<dbReference type="AlphaFoldDB" id="A0A381NJV0"/>
<keyword evidence="3" id="KW-0812">Transmembrane</keyword>
<comment type="subcellular location">
    <subcellularLocation>
        <location evidence="1">Cell inner membrane</location>
        <topology evidence="1">Multi-pass membrane protein</topology>
    </subcellularLocation>
</comment>
<feature type="transmembrane region" description="Helical" evidence="3">
    <location>
        <begin position="40"/>
        <end position="63"/>
    </location>
</feature>
<feature type="transmembrane region" description="Helical" evidence="3">
    <location>
        <begin position="287"/>
        <end position="306"/>
    </location>
</feature>